<evidence type="ECO:0000313" key="3">
    <source>
        <dbReference type="Proteomes" id="UP000217103"/>
    </source>
</evidence>
<dbReference type="AlphaFoldDB" id="A0A1H1E5V4"/>
<dbReference type="RefSeq" id="WP_093259044.1">
    <property type="nucleotide sequence ID" value="NZ_FNKK01000002.1"/>
</dbReference>
<dbReference type="STRING" id="35622.SAMN04489764_2319"/>
<feature type="compositionally biased region" description="Gly residues" evidence="1">
    <location>
        <begin position="510"/>
        <end position="528"/>
    </location>
</feature>
<feature type="compositionally biased region" description="Basic and acidic residues" evidence="1">
    <location>
        <begin position="263"/>
        <end position="277"/>
    </location>
</feature>
<feature type="compositionally biased region" description="Low complexity" evidence="1">
    <location>
        <begin position="638"/>
        <end position="650"/>
    </location>
</feature>
<feature type="region of interest" description="Disordered" evidence="1">
    <location>
        <begin position="829"/>
        <end position="866"/>
    </location>
</feature>
<protein>
    <submittedName>
        <fullName evidence="2">Integrin beta 8</fullName>
    </submittedName>
</protein>
<proteinExistence type="predicted"/>
<name>A0A1H1E5V4_9ACTN</name>
<feature type="compositionally biased region" description="Gly residues" evidence="1">
    <location>
        <begin position="447"/>
        <end position="459"/>
    </location>
</feature>
<feature type="compositionally biased region" description="Low complexity" evidence="1">
    <location>
        <begin position="84"/>
        <end position="94"/>
    </location>
</feature>
<dbReference type="GO" id="GO:0007229">
    <property type="term" value="P:integrin-mediated signaling pathway"/>
    <property type="evidence" value="ECO:0007669"/>
    <property type="project" value="UniProtKB-KW"/>
</dbReference>
<dbReference type="OrthoDB" id="3479396at2"/>
<evidence type="ECO:0000256" key="1">
    <source>
        <dbReference type="SAM" id="MobiDB-lite"/>
    </source>
</evidence>
<keyword evidence="2" id="KW-0401">Integrin</keyword>
<gene>
    <name evidence="2" type="ORF">SAMN04489764_2319</name>
</gene>
<feature type="compositionally biased region" description="Low complexity" evidence="1">
    <location>
        <begin position="657"/>
        <end position="666"/>
    </location>
</feature>
<evidence type="ECO:0000313" key="2">
    <source>
        <dbReference type="EMBL" id="SDQ83859.1"/>
    </source>
</evidence>
<feature type="compositionally biased region" description="Low complexity" evidence="1">
    <location>
        <begin position="539"/>
        <end position="585"/>
    </location>
</feature>
<organism evidence="2 3">
    <name type="scientific">Thermostaphylospora chromogena</name>
    <dbReference type="NCBI Taxonomy" id="35622"/>
    <lineage>
        <taxon>Bacteria</taxon>
        <taxon>Bacillati</taxon>
        <taxon>Actinomycetota</taxon>
        <taxon>Actinomycetes</taxon>
        <taxon>Streptosporangiales</taxon>
        <taxon>Thermomonosporaceae</taxon>
        <taxon>Thermostaphylospora</taxon>
    </lineage>
</organism>
<feature type="compositionally biased region" description="Low complexity" evidence="1">
    <location>
        <begin position="594"/>
        <end position="610"/>
    </location>
</feature>
<sequence length="1029" mass="102223">MATPQPWEVPADGPAYDWFDDSAPDPALPPATARPSPPAGLVPPGAPASPPAPPPAPPGDPLWRPPPAFTAAAAGMAVWPAAANAPAAAPWPAATGEPIDDGSWSPQDDQAGGDASAKNDGSAGFGDGSAVSGDTGDDTATATRPVPRRRQPEASAADASDGGSGGSGLDGSAPEARTPETGTPPAPDEATMTRPVPKTLAPVDIPVWPPPSPQDAQAGGGPRDHAAEGGSEPSRERSVMPSAETVTPVIGAASPAETSPGADRNDPVEEAPRRDADGLVSVPLAPATIGSAEPPAADARPDDATVSDHVASPPVVGSTITADGAPSEQRPDQGPLDDRRQVDGLGSGEHQADGERTAEHPPATGGGPSGSALPATDGDNGAHGVDTDFPSTGTTEGHSVLQGRGESLNSPPHDQSGEDQGIPSHPPSEAPAAAPGVAPGAPNGFDGAQGPGPYTGPGGPGLPPGQPVGPGAHGGGPEGPNGFGAQYPGGYGPPGGGFPEAPERTARLGGPEGANGPSGGYGPPGGGFPEAPERTARLGGPRRASSSGPQSGPQGVPSGPQGSPSGPQGPYPGSQGPQPDLQGPHASPPPQPGSQPQAPWPGLDGAQQAPAPFPPAQPGAQQFGRQGPQWSGPQQIGAPVAPNPAAAFPQSAPPQQGPSSGPTSGPNHAFPGQTAPSDPQGPPTGPSSGPASGPSSGPASGPGPAPAEHAAGPFAAPGGQLPPWPGAHGGEQPAPPPTPEGTRGPFTPLQQPTRPAGSPMLGRPEQSETGLPGQPGQPWQQGQPTGSSTSESGDKNGRKKLLITLGSVALIGTLAGGGFFIYQTLSTPAHTTPRASGEPTSAPASSTPTEEAAASVLDSTETDPQPLTLDEAFSDKKVTVSDTAFTRVTTELTQKCEEAALGTFATALTDNRCERVVRATYVDAKKRYAITTGIAVFPTRDDASRADQAKNLKENIWFRGLPGKKGSGAERVHIAGGYASGLVWGRYIVFSYATKSDGSTPTEKDAILGELSGGFRDITSRVLERRITG</sequence>
<feature type="compositionally biased region" description="Low complexity" evidence="1">
    <location>
        <begin position="618"/>
        <end position="629"/>
    </location>
</feature>
<dbReference type="EMBL" id="FNKK01000002">
    <property type="protein sequence ID" value="SDQ83859.1"/>
    <property type="molecule type" value="Genomic_DNA"/>
</dbReference>
<feature type="compositionally biased region" description="Low complexity" evidence="1">
    <location>
        <begin position="770"/>
        <end position="786"/>
    </location>
</feature>
<feature type="compositionally biased region" description="Pro residues" evidence="1">
    <location>
        <begin position="35"/>
        <end position="68"/>
    </location>
</feature>
<feature type="compositionally biased region" description="Low complexity" evidence="1">
    <location>
        <begin position="686"/>
        <end position="699"/>
    </location>
</feature>
<feature type="compositionally biased region" description="Low complexity" evidence="1">
    <location>
        <begin position="430"/>
        <end position="442"/>
    </location>
</feature>
<keyword evidence="3" id="KW-1185">Reference proteome</keyword>
<dbReference type="Proteomes" id="UP000217103">
    <property type="component" value="Unassembled WGS sequence"/>
</dbReference>
<reference evidence="2 3" key="1">
    <citation type="submission" date="2016-10" db="EMBL/GenBank/DDBJ databases">
        <authorList>
            <person name="de Groot N.N."/>
        </authorList>
    </citation>
    <scope>NUCLEOTIDE SEQUENCE [LARGE SCALE GENOMIC DNA]</scope>
    <source>
        <strain evidence="2 3">DSM 43794</strain>
    </source>
</reference>
<accession>A0A1H1E5V4</accession>
<feature type="compositionally biased region" description="Low complexity" evidence="1">
    <location>
        <begin position="706"/>
        <end position="719"/>
    </location>
</feature>
<feature type="region of interest" description="Disordered" evidence="1">
    <location>
        <begin position="1"/>
        <end position="68"/>
    </location>
</feature>
<feature type="compositionally biased region" description="Gly residues" evidence="1">
    <location>
        <begin position="471"/>
        <end position="498"/>
    </location>
</feature>
<feature type="region of interest" description="Disordered" evidence="1">
    <location>
        <begin position="84"/>
        <end position="795"/>
    </location>
</feature>
<feature type="compositionally biased region" description="Basic and acidic residues" evidence="1">
    <location>
        <begin position="350"/>
        <end position="359"/>
    </location>
</feature>
<feature type="compositionally biased region" description="Basic and acidic residues" evidence="1">
    <location>
        <begin position="222"/>
        <end position="238"/>
    </location>
</feature>
<feature type="compositionally biased region" description="Low complexity" evidence="1">
    <location>
        <begin position="835"/>
        <end position="855"/>
    </location>
</feature>